<dbReference type="STRING" id="362257.SVTN_30130"/>
<dbReference type="EMBL" id="CP010407">
    <property type="protein sequence ID" value="AJF67986.1"/>
    <property type="molecule type" value="Genomic_DNA"/>
</dbReference>
<accession>A0A0B5I5W5</accession>
<reference evidence="1 2" key="1">
    <citation type="submission" date="2014-12" db="EMBL/GenBank/DDBJ databases">
        <title>Complete genome sequence of Streptomyces vietnamensis strain GIMV4.0001, a genetic manipulable producer of the benzoisochromanequinone antibiotic granaticin.</title>
        <authorList>
            <person name="Deng M.R."/>
            <person name="Guo J."/>
            <person name="Ma L.Y."/>
            <person name="Feng G.D."/>
            <person name="Mo C.Y."/>
            <person name="Zhu H.H."/>
        </authorList>
    </citation>
    <scope>NUCLEOTIDE SEQUENCE [LARGE SCALE GENOMIC DNA]</scope>
    <source>
        <strain evidence="2">GIMV4.0001</strain>
    </source>
</reference>
<evidence type="ECO:0000313" key="1">
    <source>
        <dbReference type="EMBL" id="AJF67986.1"/>
    </source>
</evidence>
<proteinExistence type="predicted"/>
<dbReference type="RefSeq" id="WP_041131914.1">
    <property type="nucleotide sequence ID" value="NZ_CP010407.1"/>
</dbReference>
<organism evidence="1 2">
    <name type="scientific">Streptomyces vietnamensis</name>
    <dbReference type="NCBI Taxonomy" id="362257"/>
    <lineage>
        <taxon>Bacteria</taxon>
        <taxon>Bacillati</taxon>
        <taxon>Actinomycetota</taxon>
        <taxon>Actinomycetes</taxon>
        <taxon>Kitasatosporales</taxon>
        <taxon>Streptomycetaceae</taxon>
        <taxon>Streptomyces</taxon>
    </lineage>
</organism>
<dbReference type="HOGENOM" id="CLU_1767060_0_0_11"/>
<keyword evidence="2" id="KW-1185">Reference proteome</keyword>
<gene>
    <name evidence="1" type="ORF">SVTN_30130</name>
</gene>
<name>A0A0B5I5W5_9ACTN</name>
<dbReference type="AlphaFoldDB" id="A0A0B5I5W5"/>
<evidence type="ECO:0000313" key="2">
    <source>
        <dbReference type="Proteomes" id="UP000031774"/>
    </source>
</evidence>
<dbReference type="Proteomes" id="UP000031774">
    <property type="component" value="Chromosome"/>
</dbReference>
<protein>
    <submittedName>
        <fullName evidence="1">Uncharacterized protein</fullName>
    </submittedName>
</protein>
<sequence length="147" mass="15836">MIAFPDDRTRSGAARLADLWFPGSARSPRMTALPGYEALLRRALQADPELSEAFFQAAELAAEADELTADVVAGWPVELAEAAFYFLSSTYYMAPEARRAVGYPGQARTPSAEATPDQLVDDALLAPVLALGPTYIPTPSTDRRNST</sequence>
<dbReference type="KEGG" id="svt:SVTN_30130"/>